<dbReference type="RefSeq" id="WP_146866073.1">
    <property type="nucleotide sequence ID" value="NZ_BKAU01000005.1"/>
</dbReference>
<sequence length="876" mass="98526">MLLLWLSVKTVTAQSAHPLRGHDASRKYWLQKNDTPLILIQINEKGEIKAPPPAGFALMEKRSYNIRVIVDSPHTAHKALLKYLREQCLAAYEILDNKQLSTLHIYVDLYGRADLDTLKAQLWALADILDEEDVQEALKNSPHNFDRLLGKAFLTQQLFGTIFTLRFGKKDISLPFDQKAVLDTTITTVDENVRLPILVADMKKQFIRAYFTASRDTIAPLIDGMRPRVFYDDILPAAGGMSKKYEDLLKEVKKEDGPFICDDDVLNRFRKLNEQFYANTLIRILRTKWLLCWTWYMAGDLRLNPLGFTDKALLPVLKGDTNKVKDYNAYVQSAKQLMIHSNELNEAKINYRLMDSLLRLQGKGEELFGEAAQNSAQETRNKESAATGQKVLHTINSSTMRVVSGRKPHLYLLLSYNAANKLKGSTHSKTITYTADVTAEAMAYNIAAGQQFQVKQSSSPIPDKSSVISELDNIGSIAEAALTAANSAVPGWTQMINISSPPSPQPSSIRVGFLATPSVGAAAPHIPEATFLKSKPSFRVRVHNEGRNQLILLETGTGGRLIHKVNIADSMWKVMRTYCYEVRNDIMEEMQQQIRNDTSETFFLFEEAELAFYKTAEQLRIQVNGIMEKIHAKYFDRNTQAVSDTILARIQFLNGAGTFFGYPKYILPPAIFKAQADTIPAFRNQYETLATTETPQKNSLEPLITDKKTGETVVKTTDSYKSAKPHFITSSLGVAWIPNRFQRSDATLSNGTITNTRDEANIRLITGIHFHPVRIILADDRSVFRMKSFREVASRTSLFLGASFPKPLYNLHFGGSVDIWTGVKASAGIHVYRYTKYTVLNNQVTKEESKYLSNGLFLSLSITPATFVKLIGLFNL</sequence>
<dbReference type="AlphaFoldDB" id="A0A512RQK5"/>
<proteinExistence type="predicted"/>
<protein>
    <submittedName>
        <fullName evidence="1">Uncharacterized protein</fullName>
    </submittedName>
</protein>
<evidence type="ECO:0000313" key="2">
    <source>
        <dbReference type="Proteomes" id="UP000321436"/>
    </source>
</evidence>
<comment type="caution">
    <text evidence="1">The sequence shown here is derived from an EMBL/GenBank/DDBJ whole genome shotgun (WGS) entry which is preliminary data.</text>
</comment>
<reference evidence="1 2" key="1">
    <citation type="submission" date="2019-07" db="EMBL/GenBank/DDBJ databases">
        <title>Whole genome shotgun sequence of Chitinophaga cymbidii NBRC 109752.</title>
        <authorList>
            <person name="Hosoyama A."/>
            <person name="Uohara A."/>
            <person name="Ohji S."/>
            <person name="Ichikawa N."/>
        </authorList>
    </citation>
    <scope>NUCLEOTIDE SEQUENCE [LARGE SCALE GENOMIC DNA]</scope>
    <source>
        <strain evidence="1 2">NBRC 109752</strain>
    </source>
</reference>
<dbReference type="OrthoDB" id="681136at2"/>
<evidence type="ECO:0000313" key="1">
    <source>
        <dbReference type="EMBL" id="GEP97976.1"/>
    </source>
</evidence>
<accession>A0A512RQK5</accession>
<keyword evidence="2" id="KW-1185">Reference proteome</keyword>
<gene>
    <name evidence="1" type="ORF">CCY01nite_42360</name>
</gene>
<dbReference type="EMBL" id="BKAU01000005">
    <property type="protein sequence ID" value="GEP97976.1"/>
    <property type="molecule type" value="Genomic_DNA"/>
</dbReference>
<organism evidence="1 2">
    <name type="scientific">Chitinophaga cymbidii</name>
    <dbReference type="NCBI Taxonomy" id="1096750"/>
    <lineage>
        <taxon>Bacteria</taxon>
        <taxon>Pseudomonadati</taxon>
        <taxon>Bacteroidota</taxon>
        <taxon>Chitinophagia</taxon>
        <taxon>Chitinophagales</taxon>
        <taxon>Chitinophagaceae</taxon>
        <taxon>Chitinophaga</taxon>
    </lineage>
</organism>
<dbReference type="Proteomes" id="UP000321436">
    <property type="component" value="Unassembled WGS sequence"/>
</dbReference>
<name>A0A512RQK5_9BACT</name>